<gene>
    <name evidence="3" type="ORF">BJ085DRAFT_31883</name>
</gene>
<accession>A0A4P9ZPQ9</accession>
<evidence type="ECO:0000313" key="3">
    <source>
        <dbReference type="EMBL" id="RKP34330.1"/>
    </source>
</evidence>
<name>A0A4P9ZPQ9_9FUNG</name>
<dbReference type="SUPFAM" id="SSF81383">
    <property type="entry name" value="F-box domain"/>
    <property type="match status" value="1"/>
</dbReference>
<dbReference type="InterPro" id="IPR001810">
    <property type="entry name" value="F-box_dom"/>
</dbReference>
<reference evidence="4" key="1">
    <citation type="journal article" date="2018" name="Nat. Microbiol.">
        <title>Leveraging single-cell genomics to expand the fungal tree of life.</title>
        <authorList>
            <person name="Ahrendt S.R."/>
            <person name="Quandt C.A."/>
            <person name="Ciobanu D."/>
            <person name="Clum A."/>
            <person name="Salamov A."/>
            <person name="Andreopoulos B."/>
            <person name="Cheng J.F."/>
            <person name="Woyke T."/>
            <person name="Pelin A."/>
            <person name="Henrissat B."/>
            <person name="Reynolds N.K."/>
            <person name="Benny G.L."/>
            <person name="Smith M.E."/>
            <person name="James T.Y."/>
            <person name="Grigoriev I.V."/>
        </authorList>
    </citation>
    <scope>NUCLEOTIDE SEQUENCE [LARGE SCALE GENOMIC DNA]</scope>
    <source>
        <strain evidence="4">RSA 468</strain>
    </source>
</reference>
<feature type="region of interest" description="Disordered" evidence="1">
    <location>
        <begin position="366"/>
        <end position="391"/>
    </location>
</feature>
<feature type="domain" description="F-box" evidence="2">
    <location>
        <begin position="36"/>
        <end position="72"/>
    </location>
</feature>
<dbReference type="SMART" id="SM00367">
    <property type="entry name" value="LRR_CC"/>
    <property type="match status" value="5"/>
</dbReference>
<dbReference type="InterPro" id="IPR036047">
    <property type="entry name" value="F-box-like_dom_sf"/>
</dbReference>
<protein>
    <recommendedName>
        <fullName evidence="2">F-box domain-containing protein</fullName>
    </recommendedName>
</protein>
<dbReference type="InterPro" id="IPR006553">
    <property type="entry name" value="Leu-rich_rpt_Cys-con_subtyp"/>
</dbReference>
<dbReference type="STRING" id="215637.A0A4P9ZPQ9"/>
<proteinExistence type="predicted"/>
<evidence type="ECO:0000313" key="4">
    <source>
        <dbReference type="Proteomes" id="UP000268162"/>
    </source>
</evidence>
<dbReference type="InterPro" id="IPR032675">
    <property type="entry name" value="LRR_dom_sf"/>
</dbReference>
<dbReference type="PANTHER" id="PTHR13318:SF95">
    <property type="entry name" value="F-BOX PROTEIN YLR352W"/>
    <property type="match status" value="1"/>
</dbReference>
<dbReference type="PANTHER" id="PTHR13318">
    <property type="entry name" value="PARTNER OF PAIRED, ISOFORM B-RELATED"/>
    <property type="match status" value="1"/>
</dbReference>
<dbReference type="Gene3D" id="1.20.1280.50">
    <property type="match status" value="1"/>
</dbReference>
<feature type="region of interest" description="Disordered" evidence="1">
    <location>
        <begin position="1"/>
        <end position="27"/>
    </location>
</feature>
<dbReference type="GO" id="GO:0031146">
    <property type="term" value="P:SCF-dependent proteasomal ubiquitin-dependent protein catabolic process"/>
    <property type="evidence" value="ECO:0007669"/>
    <property type="project" value="TreeGrafter"/>
</dbReference>
<evidence type="ECO:0000256" key="1">
    <source>
        <dbReference type="SAM" id="MobiDB-lite"/>
    </source>
</evidence>
<dbReference type="SUPFAM" id="SSF52047">
    <property type="entry name" value="RNI-like"/>
    <property type="match status" value="1"/>
</dbReference>
<dbReference type="Gene3D" id="3.80.10.10">
    <property type="entry name" value="Ribonuclease Inhibitor"/>
    <property type="match status" value="1"/>
</dbReference>
<dbReference type="AlphaFoldDB" id="A0A4P9ZPQ9"/>
<dbReference type="Proteomes" id="UP000268162">
    <property type="component" value="Unassembled WGS sequence"/>
</dbReference>
<organism evidence="3 4">
    <name type="scientific">Dimargaris cristalligena</name>
    <dbReference type="NCBI Taxonomy" id="215637"/>
    <lineage>
        <taxon>Eukaryota</taxon>
        <taxon>Fungi</taxon>
        <taxon>Fungi incertae sedis</taxon>
        <taxon>Zoopagomycota</taxon>
        <taxon>Kickxellomycotina</taxon>
        <taxon>Dimargaritomycetes</taxon>
        <taxon>Dimargaritales</taxon>
        <taxon>Dimargaritaceae</taxon>
        <taxon>Dimargaris</taxon>
    </lineage>
</organism>
<dbReference type="Pfam" id="PF12937">
    <property type="entry name" value="F-box-like"/>
    <property type="match status" value="1"/>
</dbReference>
<dbReference type="EMBL" id="ML003248">
    <property type="protein sequence ID" value="RKP34330.1"/>
    <property type="molecule type" value="Genomic_DNA"/>
</dbReference>
<sequence length="533" mass="59433">MACQGVQDHCQPGSSSPNTPAPTTPQYDGIFNSPRLLGLVLDQLPRPDLLRCCQVSRSWRNLAQPRIHRHLLFGTYWKSRFDDWRHYLARLPSYPLETARGHSRVLDLSGLDFPLCSSHESFMPPSLAAPTYKSDPNSAWLFVVLTQLPRLKSLLLHQCRLLHNETILMFRSPSLPAVHSFGNITTLAITDNDNLTERSINLIPTLFPNLHTLDLTGTRPGVTDRSLALIADHCPNLAHLTIGHMGSKVTDNGILAVCKMTRSRLRTLNLVSFPKQTVTDQTLAYITQYCTQLNALTIADCPAITTRGWITALATSPIRDGGRWKRLDLSGGKLVTGDPGLWTTLAQHAAKLQSLSVSFTTLVMPAPSTPRSTRPYGLPPNSHDRPSPLTSKDYLTDSQFPNESLAYQVLSADLLAFLGPGLQVPKATSTQSSSPPWMLLHDLQIDMMPDDSEFPPDLNPLMEFIQLFPALRTLRVLRQSCPAHRSSPALYQYDHHRHMSINTGDKLWLALVDLARRRAPHLHITLDHSHVAF</sequence>
<keyword evidence="4" id="KW-1185">Reference proteome</keyword>
<evidence type="ECO:0000259" key="2">
    <source>
        <dbReference type="Pfam" id="PF12937"/>
    </source>
</evidence>
<dbReference type="GO" id="GO:0019005">
    <property type="term" value="C:SCF ubiquitin ligase complex"/>
    <property type="evidence" value="ECO:0007669"/>
    <property type="project" value="TreeGrafter"/>
</dbReference>